<keyword evidence="2" id="KW-0808">Transferase</keyword>
<dbReference type="RefSeq" id="WP_085286136.1">
    <property type="nucleotide sequence ID" value="NZ_FOBI01000027.1"/>
</dbReference>
<dbReference type="Pfam" id="PF00583">
    <property type="entry name" value="Acetyltransf_1"/>
    <property type="match status" value="1"/>
</dbReference>
<dbReference type="InterPro" id="IPR000182">
    <property type="entry name" value="GNAT_dom"/>
</dbReference>
<name>A0A1H7TP42_9GAMM</name>
<feature type="domain" description="N-acetyltransferase" evidence="1">
    <location>
        <begin position="84"/>
        <end position="129"/>
    </location>
</feature>
<evidence type="ECO:0000313" key="3">
    <source>
        <dbReference type="Proteomes" id="UP000199297"/>
    </source>
</evidence>
<dbReference type="AlphaFoldDB" id="A0A1H7TP42"/>
<dbReference type="Proteomes" id="UP000199297">
    <property type="component" value="Unassembled WGS sequence"/>
</dbReference>
<keyword evidence="3" id="KW-1185">Reference proteome</keyword>
<evidence type="ECO:0000313" key="2">
    <source>
        <dbReference type="EMBL" id="SEL86315.1"/>
    </source>
</evidence>
<sequence>MNLTVEFKQAEIKSTFDWQIVQEVNVKNDDDQVIAKAELEIITLNKHRGAEQSCELLQQQGVTDWEVPLSLFFKKQNISADLVDVLQAKVDTKAKDHILIEAISVLPSYRKQGVAKYLLTAIAQHFPKVQSITVLSMPMQMFVDAQDCDTEANKAYYQALNLGQDDLSPEQLTAFFQQSGFSHLAIDDSALEAPLPFKVFIASPTTLLAS</sequence>
<dbReference type="GO" id="GO:0016747">
    <property type="term" value="F:acyltransferase activity, transferring groups other than amino-acyl groups"/>
    <property type="evidence" value="ECO:0007669"/>
    <property type="project" value="InterPro"/>
</dbReference>
<gene>
    <name evidence="2" type="ORF">SAMN05216262_12720</name>
</gene>
<organism evidence="2 3">
    <name type="scientific">Colwellia chukchiensis</name>
    <dbReference type="NCBI Taxonomy" id="641665"/>
    <lineage>
        <taxon>Bacteria</taxon>
        <taxon>Pseudomonadati</taxon>
        <taxon>Pseudomonadota</taxon>
        <taxon>Gammaproteobacteria</taxon>
        <taxon>Alteromonadales</taxon>
        <taxon>Colwelliaceae</taxon>
        <taxon>Colwellia</taxon>
    </lineage>
</organism>
<evidence type="ECO:0000259" key="1">
    <source>
        <dbReference type="Pfam" id="PF00583"/>
    </source>
</evidence>
<dbReference type="CDD" id="cd04301">
    <property type="entry name" value="NAT_SF"/>
    <property type="match status" value="1"/>
</dbReference>
<accession>A0A1H7TP42</accession>
<dbReference type="Gene3D" id="3.40.630.30">
    <property type="match status" value="1"/>
</dbReference>
<dbReference type="OrthoDB" id="6224625at2"/>
<protein>
    <submittedName>
        <fullName evidence="2">Acetyltransferase (GNAT) family protein</fullName>
    </submittedName>
</protein>
<dbReference type="SUPFAM" id="SSF55729">
    <property type="entry name" value="Acyl-CoA N-acyltransferases (Nat)"/>
    <property type="match status" value="1"/>
</dbReference>
<dbReference type="InterPro" id="IPR016181">
    <property type="entry name" value="Acyl_CoA_acyltransferase"/>
</dbReference>
<proteinExistence type="predicted"/>
<reference evidence="3" key="1">
    <citation type="submission" date="2016-10" db="EMBL/GenBank/DDBJ databases">
        <authorList>
            <person name="Varghese N."/>
            <person name="Submissions S."/>
        </authorList>
    </citation>
    <scope>NUCLEOTIDE SEQUENCE [LARGE SCALE GENOMIC DNA]</scope>
    <source>
        <strain evidence="3">CGMCC 1.9127</strain>
    </source>
</reference>
<dbReference type="EMBL" id="FOBI01000027">
    <property type="protein sequence ID" value="SEL86315.1"/>
    <property type="molecule type" value="Genomic_DNA"/>
</dbReference>
<dbReference type="STRING" id="641665.GCA_002104455_02200"/>